<sequence length="113" mass="12571">MRCGSPQQCERAPSGGPDVSPSDKSALGLNCLARSSGHQMLRKKNIVRKKAHTMRLQLCKVAVRGSKGKSNLTDARTVKKEEGLWQRRIHMDSQKVKGLDTGYHGDVLEPWDM</sequence>
<evidence type="ECO:0000313" key="3">
    <source>
        <dbReference type="Proteomes" id="UP001066276"/>
    </source>
</evidence>
<keyword evidence="3" id="KW-1185">Reference proteome</keyword>
<comment type="caution">
    <text evidence="2">The sequence shown here is derived from an EMBL/GenBank/DDBJ whole genome shotgun (WGS) entry which is preliminary data.</text>
</comment>
<protein>
    <submittedName>
        <fullName evidence="2">Uncharacterized protein</fullName>
    </submittedName>
</protein>
<accession>A0AAV7MCE6</accession>
<dbReference type="Proteomes" id="UP001066276">
    <property type="component" value="Chromosome 10"/>
</dbReference>
<feature type="region of interest" description="Disordered" evidence="1">
    <location>
        <begin position="1"/>
        <end position="26"/>
    </location>
</feature>
<evidence type="ECO:0000256" key="1">
    <source>
        <dbReference type="SAM" id="MobiDB-lite"/>
    </source>
</evidence>
<dbReference type="EMBL" id="JANPWB010000014">
    <property type="protein sequence ID" value="KAJ1100204.1"/>
    <property type="molecule type" value="Genomic_DNA"/>
</dbReference>
<evidence type="ECO:0000313" key="2">
    <source>
        <dbReference type="EMBL" id="KAJ1100204.1"/>
    </source>
</evidence>
<reference evidence="2" key="1">
    <citation type="journal article" date="2022" name="bioRxiv">
        <title>Sequencing and chromosome-scale assembly of the giantPleurodeles waltlgenome.</title>
        <authorList>
            <person name="Brown T."/>
            <person name="Elewa A."/>
            <person name="Iarovenko S."/>
            <person name="Subramanian E."/>
            <person name="Araus A.J."/>
            <person name="Petzold A."/>
            <person name="Susuki M."/>
            <person name="Suzuki K.-i.T."/>
            <person name="Hayashi T."/>
            <person name="Toyoda A."/>
            <person name="Oliveira C."/>
            <person name="Osipova E."/>
            <person name="Leigh N.D."/>
            <person name="Simon A."/>
            <person name="Yun M.H."/>
        </authorList>
    </citation>
    <scope>NUCLEOTIDE SEQUENCE</scope>
    <source>
        <strain evidence="2">20211129_DDA</strain>
        <tissue evidence="2">Liver</tissue>
    </source>
</reference>
<gene>
    <name evidence="2" type="ORF">NDU88_005291</name>
</gene>
<dbReference type="AlphaFoldDB" id="A0AAV7MCE6"/>
<organism evidence="2 3">
    <name type="scientific">Pleurodeles waltl</name>
    <name type="common">Iberian ribbed newt</name>
    <dbReference type="NCBI Taxonomy" id="8319"/>
    <lineage>
        <taxon>Eukaryota</taxon>
        <taxon>Metazoa</taxon>
        <taxon>Chordata</taxon>
        <taxon>Craniata</taxon>
        <taxon>Vertebrata</taxon>
        <taxon>Euteleostomi</taxon>
        <taxon>Amphibia</taxon>
        <taxon>Batrachia</taxon>
        <taxon>Caudata</taxon>
        <taxon>Salamandroidea</taxon>
        <taxon>Salamandridae</taxon>
        <taxon>Pleurodelinae</taxon>
        <taxon>Pleurodeles</taxon>
    </lineage>
</organism>
<name>A0AAV7MCE6_PLEWA</name>
<proteinExistence type="predicted"/>